<protein>
    <submittedName>
        <fullName evidence="3">Oxidoreductase</fullName>
    </submittedName>
</protein>
<dbReference type="Proteomes" id="UP000460272">
    <property type="component" value="Unassembled WGS sequence"/>
</dbReference>
<feature type="domain" description="NADP-dependent oxidoreductase" evidence="2">
    <location>
        <begin position="22"/>
        <end position="290"/>
    </location>
</feature>
<evidence type="ECO:0000259" key="2">
    <source>
        <dbReference type="Pfam" id="PF00248"/>
    </source>
</evidence>
<evidence type="ECO:0000256" key="1">
    <source>
        <dbReference type="ARBA" id="ARBA00023002"/>
    </source>
</evidence>
<dbReference type="RefSeq" id="WP_145857941.1">
    <property type="nucleotide sequence ID" value="NZ_RPFW01000005.1"/>
</dbReference>
<evidence type="ECO:0000313" key="4">
    <source>
        <dbReference type="Proteomes" id="UP000460272"/>
    </source>
</evidence>
<dbReference type="Pfam" id="PF00248">
    <property type="entry name" value="Aldo_ket_red"/>
    <property type="match status" value="1"/>
</dbReference>
<dbReference type="GO" id="GO:0016491">
    <property type="term" value="F:oxidoreductase activity"/>
    <property type="evidence" value="ECO:0007669"/>
    <property type="project" value="UniProtKB-KW"/>
</dbReference>
<comment type="caution">
    <text evidence="3">The sequence shown here is derived from an EMBL/GenBank/DDBJ whole genome shotgun (WGS) entry which is preliminary data.</text>
</comment>
<dbReference type="CDD" id="cd19088">
    <property type="entry name" value="AKR_AKR13B1"/>
    <property type="match status" value="1"/>
</dbReference>
<reference evidence="3 4" key="1">
    <citation type="submission" date="2018-11" db="EMBL/GenBank/DDBJ databases">
        <title>Trebonia kvetii gen.nov., sp.nov., a novel acidophilic actinobacterium, and proposal of the new actinobacterial family Treboniaceae fam. nov.</title>
        <authorList>
            <person name="Rapoport D."/>
            <person name="Sagova-Mareckova M."/>
            <person name="Sedlacek I."/>
            <person name="Provaznik J."/>
            <person name="Kralova S."/>
            <person name="Pavlinic D."/>
            <person name="Benes V."/>
            <person name="Kopecky J."/>
        </authorList>
    </citation>
    <scope>NUCLEOTIDE SEQUENCE [LARGE SCALE GENOMIC DNA]</scope>
    <source>
        <strain evidence="3 4">15Tr583</strain>
    </source>
</reference>
<dbReference type="InterPro" id="IPR036812">
    <property type="entry name" value="NAD(P)_OxRdtase_dom_sf"/>
</dbReference>
<dbReference type="Gene3D" id="3.20.20.100">
    <property type="entry name" value="NADP-dependent oxidoreductase domain"/>
    <property type="match status" value="1"/>
</dbReference>
<organism evidence="3 4">
    <name type="scientific">Trebonia kvetii</name>
    <dbReference type="NCBI Taxonomy" id="2480626"/>
    <lineage>
        <taxon>Bacteria</taxon>
        <taxon>Bacillati</taxon>
        <taxon>Actinomycetota</taxon>
        <taxon>Actinomycetes</taxon>
        <taxon>Streptosporangiales</taxon>
        <taxon>Treboniaceae</taxon>
        <taxon>Trebonia</taxon>
    </lineage>
</organism>
<dbReference type="EMBL" id="RPFW01000005">
    <property type="protein sequence ID" value="TVZ02689.1"/>
    <property type="molecule type" value="Genomic_DNA"/>
</dbReference>
<evidence type="ECO:0000313" key="3">
    <source>
        <dbReference type="EMBL" id="TVZ02689.1"/>
    </source>
</evidence>
<keyword evidence="1" id="KW-0560">Oxidoreductase</keyword>
<dbReference type="InterPro" id="IPR023210">
    <property type="entry name" value="NADP_OxRdtase_dom"/>
</dbReference>
<sequence length="290" mass="30289">MTSGKALPGGSFQLGELTVGRVGFGAMRLSGPGIFGPPADTDEALAVLREALALGINHIDTADFYGPHVTNELIHQALAPYPDDLRIVTKVGAVRDDTGAWVHACSPQQLREQVHGNLHTLKVDALDVVNLRVGGGSDGHSAVPGSIAEQFGALAELREQGLIRHLGLSTVDAEQLAEARAIAPVVCVQNFYNIAQRGDDPLVELTARQGIAYVPYFPLGGFTPLQSDTLGAVAARLGAAPMAVALAWLLRRSPNILLIPGTSSVAHLRENVAGASLALDAATIAELDAI</sequence>
<keyword evidence="4" id="KW-1185">Reference proteome</keyword>
<proteinExistence type="predicted"/>
<accession>A0A6P2BUB1</accession>
<dbReference type="PRINTS" id="PR00069">
    <property type="entry name" value="ALDKETRDTASE"/>
</dbReference>
<dbReference type="GO" id="GO:0005737">
    <property type="term" value="C:cytoplasm"/>
    <property type="evidence" value="ECO:0007669"/>
    <property type="project" value="TreeGrafter"/>
</dbReference>
<gene>
    <name evidence="3" type="ORF">EAS64_28440</name>
</gene>
<name>A0A6P2BUB1_9ACTN</name>
<dbReference type="AlphaFoldDB" id="A0A6P2BUB1"/>
<dbReference type="PANTHER" id="PTHR43625">
    <property type="entry name" value="AFLATOXIN B1 ALDEHYDE REDUCTASE"/>
    <property type="match status" value="1"/>
</dbReference>
<dbReference type="InterPro" id="IPR050791">
    <property type="entry name" value="Aldo-Keto_reductase"/>
</dbReference>
<dbReference type="OrthoDB" id="9768793at2"/>
<dbReference type="InterPro" id="IPR020471">
    <property type="entry name" value="AKR"/>
</dbReference>
<dbReference type="NCBIfam" id="NF007695">
    <property type="entry name" value="PRK10376.1"/>
    <property type="match status" value="1"/>
</dbReference>
<dbReference type="PANTHER" id="PTHR43625:SF40">
    <property type="entry name" value="ALDO-KETO REDUCTASE YAKC [NADP(+)]"/>
    <property type="match status" value="1"/>
</dbReference>
<dbReference type="SUPFAM" id="SSF51430">
    <property type="entry name" value="NAD(P)-linked oxidoreductase"/>
    <property type="match status" value="1"/>
</dbReference>